<reference evidence="2 3" key="1">
    <citation type="submission" date="2013-09" db="EMBL/GenBank/DDBJ databases">
        <title>Genome sequencing of Arenimonas metalli.</title>
        <authorList>
            <person name="Chen F."/>
            <person name="Wang G."/>
        </authorList>
    </citation>
    <scope>NUCLEOTIDE SEQUENCE [LARGE SCALE GENOMIC DNA]</scope>
    <source>
        <strain evidence="2 3">CF5-1</strain>
    </source>
</reference>
<dbReference type="SUPFAM" id="SSF48452">
    <property type="entry name" value="TPR-like"/>
    <property type="match status" value="1"/>
</dbReference>
<dbReference type="PANTHER" id="PTHR12788">
    <property type="entry name" value="PROTEIN-TYROSINE SULFOTRANSFERASE 2"/>
    <property type="match status" value="1"/>
</dbReference>
<dbReference type="InterPro" id="IPR011990">
    <property type="entry name" value="TPR-like_helical_dom_sf"/>
</dbReference>
<dbReference type="PANTHER" id="PTHR12788:SF10">
    <property type="entry name" value="PROTEIN-TYROSINE SULFOTRANSFERASE"/>
    <property type="match status" value="1"/>
</dbReference>
<protein>
    <submittedName>
        <fullName evidence="2">Uncharacterized protein</fullName>
    </submittedName>
</protein>
<sequence>MQAAVAQGFALLEQGKLAEATAHCRSLVLAHPADPQVMMLACEVRLANGDLESAVQAADAALAGLPGSAAVTLKKAHILVMMRRRTEAMRLARDVAEREPSDGRTQWAAGKIHANCGDAAAACGYYEAAQAAGLRTWPLSFDLASAQFFAGEFDGAEQNLAYVLQQSPAQGQAMYLRSILRRQTAASNHVADLQARLRAPMPSPAAAAAALYALAKEFEDLGQADESIRVLNEGAALKRRSLAYDAVAERDVIEGLRGIYTRDAMARPTPGHDEEGAIFIVGMPRTGTTLAERMLASHREVGSAGELMDFGQLLAGAAQQAQQAHPHLSLAEASLSIDFAALGRDYMASARQAAPGHKYFIDKMPTNFMYCGMIRKALPKARIIHLVRDPMDTCYAVYKTLFNQAYPFSYDQAELAEYYLTYRRLMRHWHEVMPGEILDLHYELLVTDTEAQARRMLAYCGLDWQPDVLDPSAHPGAIVSASAAQVREPVHAGSVGKWRRYEAGLQPLRDRLASEGLLAG</sequence>
<dbReference type="InterPro" id="IPR027417">
    <property type="entry name" value="P-loop_NTPase"/>
</dbReference>
<dbReference type="Gene3D" id="1.25.40.10">
    <property type="entry name" value="Tetratricopeptide repeat domain"/>
    <property type="match status" value="1"/>
</dbReference>
<dbReference type="GO" id="GO:0008476">
    <property type="term" value="F:protein-tyrosine sulfotransferase activity"/>
    <property type="evidence" value="ECO:0007669"/>
    <property type="project" value="InterPro"/>
</dbReference>
<dbReference type="SUPFAM" id="SSF52540">
    <property type="entry name" value="P-loop containing nucleoside triphosphate hydrolases"/>
    <property type="match status" value="1"/>
</dbReference>
<keyword evidence="3" id="KW-1185">Reference proteome</keyword>
<proteinExistence type="predicted"/>
<dbReference type="EMBL" id="AVCK01000055">
    <property type="protein sequence ID" value="KFN42096.1"/>
    <property type="molecule type" value="Genomic_DNA"/>
</dbReference>
<dbReference type="Pfam" id="PF13469">
    <property type="entry name" value="Sulfotransfer_3"/>
    <property type="match status" value="1"/>
</dbReference>
<evidence type="ECO:0000256" key="1">
    <source>
        <dbReference type="ARBA" id="ARBA00022679"/>
    </source>
</evidence>
<organism evidence="2 3">
    <name type="scientific">Arenimonas metalli CF5-1</name>
    <dbReference type="NCBI Taxonomy" id="1384056"/>
    <lineage>
        <taxon>Bacteria</taxon>
        <taxon>Pseudomonadati</taxon>
        <taxon>Pseudomonadota</taxon>
        <taxon>Gammaproteobacteria</taxon>
        <taxon>Lysobacterales</taxon>
        <taxon>Lysobacteraceae</taxon>
        <taxon>Arenimonas</taxon>
    </lineage>
</organism>
<dbReference type="Proteomes" id="UP000029393">
    <property type="component" value="Unassembled WGS sequence"/>
</dbReference>
<dbReference type="Gene3D" id="3.40.50.300">
    <property type="entry name" value="P-loop containing nucleotide triphosphate hydrolases"/>
    <property type="match status" value="1"/>
</dbReference>
<comment type="caution">
    <text evidence="2">The sequence shown here is derived from an EMBL/GenBank/DDBJ whole genome shotgun (WGS) entry which is preliminary data.</text>
</comment>
<dbReference type="PATRIC" id="fig|1384056.3.peg.2485"/>
<evidence type="ECO:0000313" key="2">
    <source>
        <dbReference type="EMBL" id="KFN42096.1"/>
    </source>
</evidence>
<dbReference type="eggNOG" id="COG0457">
    <property type="taxonomic scope" value="Bacteria"/>
</dbReference>
<dbReference type="STRING" id="1384056.N787_04815"/>
<name>A0A091ARV6_9GAMM</name>
<accession>A0A091ARV6</accession>
<keyword evidence="1" id="KW-0808">Transferase</keyword>
<dbReference type="InterPro" id="IPR026634">
    <property type="entry name" value="TPST-like"/>
</dbReference>
<evidence type="ECO:0000313" key="3">
    <source>
        <dbReference type="Proteomes" id="UP000029393"/>
    </source>
</evidence>
<dbReference type="AlphaFoldDB" id="A0A091ARV6"/>
<gene>
    <name evidence="2" type="ORF">N787_04815</name>
</gene>